<protein>
    <recommendedName>
        <fullName evidence="3">Chlororespiratory reduction 6</fullName>
    </recommendedName>
</protein>
<dbReference type="PANTHER" id="PTHR35724:SF1">
    <property type="entry name" value="PROTEIN CHLORORESPIRATORY REDUCTION 6, CHLOROPLASTIC"/>
    <property type="match status" value="1"/>
</dbReference>
<name>A0A9D4UUE7_ADICA</name>
<proteinExistence type="predicted"/>
<organism evidence="1 2">
    <name type="scientific">Adiantum capillus-veneris</name>
    <name type="common">Maidenhair fern</name>
    <dbReference type="NCBI Taxonomy" id="13818"/>
    <lineage>
        <taxon>Eukaryota</taxon>
        <taxon>Viridiplantae</taxon>
        <taxon>Streptophyta</taxon>
        <taxon>Embryophyta</taxon>
        <taxon>Tracheophyta</taxon>
        <taxon>Polypodiopsida</taxon>
        <taxon>Polypodiidae</taxon>
        <taxon>Polypodiales</taxon>
        <taxon>Pteridineae</taxon>
        <taxon>Pteridaceae</taxon>
        <taxon>Vittarioideae</taxon>
        <taxon>Adiantum</taxon>
    </lineage>
</organism>
<dbReference type="PANTHER" id="PTHR35724">
    <property type="entry name" value="PROTEIN CHLORORESPIRATORY REDUCTION 6, CHLOROPLASTIC"/>
    <property type="match status" value="1"/>
</dbReference>
<dbReference type="Pfam" id="PF08847">
    <property type="entry name" value="Crr6"/>
    <property type="match status" value="1"/>
</dbReference>
<dbReference type="EMBL" id="JABFUD020000010">
    <property type="protein sequence ID" value="KAI5074308.1"/>
    <property type="molecule type" value="Genomic_DNA"/>
</dbReference>
<evidence type="ECO:0000313" key="2">
    <source>
        <dbReference type="Proteomes" id="UP000886520"/>
    </source>
</evidence>
<reference evidence="1" key="1">
    <citation type="submission" date="2021-01" db="EMBL/GenBank/DDBJ databases">
        <title>Adiantum capillus-veneris genome.</title>
        <authorList>
            <person name="Fang Y."/>
            <person name="Liao Q."/>
        </authorList>
    </citation>
    <scope>NUCLEOTIDE SEQUENCE</scope>
    <source>
        <strain evidence="1">H3</strain>
        <tissue evidence="1">Leaf</tissue>
    </source>
</reference>
<evidence type="ECO:0008006" key="3">
    <source>
        <dbReference type="Google" id="ProtNLM"/>
    </source>
</evidence>
<gene>
    <name evidence="1" type="ORF">GOP47_0010269</name>
</gene>
<comment type="caution">
    <text evidence="1">The sequence shown here is derived from an EMBL/GenBank/DDBJ whole genome shotgun (WGS) entry which is preliminary data.</text>
</comment>
<keyword evidence="2" id="KW-1185">Reference proteome</keyword>
<sequence length="262" mass="29570">MAGASAWPLFPGAWCVPRSSHAMVGPPSSISPPVDLQMMRILPSPRRAVQANIYDSRRKIEELPSVENEADLPELTALPPPREGRINIVINNDNIKRLDLSPAHEVLRGYQLGDDGSGPSQDIQHLLERTVGFIIDYVPEDPYDIRELSEMSDVRLWFVRLDVAYPWLPIVLDWQAGELARYASMLVPHQISKRLGVVFNPEALQLFMMRKVFASLQWLKACKLLEAPQIVSDMSEALGFEVDTKSLEQLEFTEQNVQKPDS</sequence>
<dbReference type="NCBIfam" id="NF038024">
    <property type="entry name" value="CRR6_slr1097"/>
    <property type="match status" value="1"/>
</dbReference>
<dbReference type="AlphaFoldDB" id="A0A9D4UUE7"/>
<dbReference type="InterPro" id="IPR014946">
    <property type="entry name" value="CRR6"/>
</dbReference>
<accession>A0A9D4UUE7</accession>
<dbReference type="Proteomes" id="UP000886520">
    <property type="component" value="Chromosome 10"/>
</dbReference>
<dbReference type="GO" id="GO:0010275">
    <property type="term" value="P:NAD(P)H dehydrogenase complex assembly"/>
    <property type="evidence" value="ECO:0007669"/>
    <property type="project" value="TreeGrafter"/>
</dbReference>
<evidence type="ECO:0000313" key="1">
    <source>
        <dbReference type="EMBL" id="KAI5074308.1"/>
    </source>
</evidence>
<dbReference type="OrthoDB" id="1903669at2759"/>